<gene>
    <name evidence="6" type="ORF">A4A49_23506</name>
</gene>
<proteinExistence type="predicted"/>
<dbReference type="SMART" id="SM00526">
    <property type="entry name" value="H15"/>
    <property type="match status" value="1"/>
</dbReference>
<keyword evidence="3" id="KW-0539">Nucleus</keyword>
<protein>
    <recommendedName>
        <fullName evidence="5">H15 domain-containing protein</fullName>
    </recommendedName>
</protein>
<dbReference type="InterPro" id="IPR036390">
    <property type="entry name" value="WH_DNA-bd_sf"/>
</dbReference>
<dbReference type="GO" id="GO:0006334">
    <property type="term" value="P:nucleosome assembly"/>
    <property type="evidence" value="ECO:0007669"/>
    <property type="project" value="InterPro"/>
</dbReference>
<dbReference type="PANTHER" id="PTHR11467">
    <property type="entry name" value="HISTONE H1"/>
    <property type="match status" value="1"/>
</dbReference>
<feature type="region of interest" description="Disordered" evidence="4">
    <location>
        <begin position="1"/>
        <end position="31"/>
    </location>
</feature>
<dbReference type="SUPFAM" id="SSF46785">
    <property type="entry name" value="Winged helix' DNA-binding domain"/>
    <property type="match status" value="1"/>
</dbReference>
<dbReference type="SMR" id="A0A1J6KD05"/>
<keyword evidence="2" id="KW-0238">DNA-binding</keyword>
<evidence type="ECO:0000256" key="2">
    <source>
        <dbReference type="ARBA" id="ARBA00023125"/>
    </source>
</evidence>
<evidence type="ECO:0000313" key="6">
    <source>
        <dbReference type="EMBL" id="OIT27981.1"/>
    </source>
</evidence>
<dbReference type="GO" id="GO:0030261">
    <property type="term" value="P:chromosome condensation"/>
    <property type="evidence" value="ECO:0007669"/>
    <property type="project" value="TreeGrafter"/>
</dbReference>
<evidence type="ECO:0000256" key="1">
    <source>
        <dbReference type="ARBA" id="ARBA00004123"/>
    </source>
</evidence>
<dbReference type="OMA" id="MHAMENF"/>
<dbReference type="GO" id="GO:0000786">
    <property type="term" value="C:nucleosome"/>
    <property type="evidence" value="ECO:0007669"/>
    <property type="project" value="InterPro"/>
</dbReference>
<feature type="compositionally biased region" description="Basic residues" evidence="4">
    <location>
        <begin position="352"/>
        <end position="364"/>
    </location>
</feature>
<dbReference type="Pfam" id="PF00538">
    <property type="entry name" value="Linker_histone"/>
    <property type="match status" value="1"/>
</dbReference>
<dbReference type="InterPro" id="IPR036388">
    <property type="entry name" value="WH-like_DNA-bd_sf"/>
</dbReference>
<dbReference type="PANTHER" id="PTHR11467:SF109">
    <property type="entry name" value="H15 DOMAIN-CONTAINING PROTEIN"/>
    <property type="match status" value="1"/>
</dbReference>
<organism evidence="6 7">
    <name type="scientific">Nicotiana attenuata</name>
    <name type="common">Coyote tobacco</name>
    <dbReference type="NCBI Taxonomy" id="49451"/>
    <lineage>
        <taxon>Eukaryota</taxon>
        <taxon>Viridiplantae</taxon>
        <taxon>Streptophyta</taxon>
        <taxon>Embryophyta</taxon>
        <taxon>Tracheophyta</taxon>
        <taxon>Spermatophyta</taxon>
        <taxon>Magnoliopsida</taxon>
        <taxon>eudicotyledons</taxon>
        <taxon>Gunneridae</taxon>
        <taxon>Pentapetalae</taxon>
        <taxon>asterids</taxon>
        <taxon>lamiids</taxon>
        <taxon>Solanales</taxon>
        <taxon>Solanaceae</taxon>
        <taxon>Nicotianoideae</taxon>
        <taxon>Nicotianeae</taxon>
        <taxon>Nicotiana</taxon>
    </lineage>
</organism>
<accession>A0A1J6KD05</accession>
<dbReference type="GO" id="GO:0031492">
    <property type="term" value="F:nucleosomal DNA binding"/>
    <property type="evidence" value="ECO:0007669"/>
    <property type="project" value="TreeGrafter"/>
</dbReference>
<comment type="caution">
    <text evidence="6">The sequence shown here is derived from an EMBL/GenBank/DDBJ whole genome shotgun (WGS) entry which is preliminary data.</text>
</comment>
<comment type="subcellular location">
    <subcellularLocation>
        <location evidence="1">Nucleus</location>
    </subcellularLocation>
</comment>
<evidence type="ECO:0000256" key="3">
    <source>
        <dbReference type="ARBA" id="ARBA00023242"/>
    </source>
</evidence>
<reference evidence="6" key="1">
    <citation type="submission" date="2016-11" db="EMBL/GenBank/DDBJ databases">
        <title>The genome of Nicotiana attenuata.</title>
        <authorList>
            <person name="Xu S."/>
            <person name="Brockmoeller T."/>
            <person name="Gaquerel E."/>
            <person name="Navarro A."/>
            <person name="Kuhl H."/>
            <person name="Gase K."/>
            <person name="Ling Z."/>
            <person name="Zhou W."/>
            <person name="Kreitzer C."/>
            <person name="Stanke M."/>
            <person name="Tang H."/>
            <person name="Lyons E."/>
            <person name="Pandey P."/>
            <person name="Pandey S.P."/>
            <person name="Timmermann B."/>
            <person name="Baldwin I.T."/>
        </authorList>
    </citation>
    <scope>NUCLEOTIDE SEQUENCE [LARGE SCALE GENOMIC DNA]</scope>
    <source>
        <strain evidence="6">UT</strain>
    </source>
</reference>
<feature type="compositionally biased region" description="Basic and acidic residues" evidence="4">
    <location>
        <begin position="316"/>
        <end position="337"/>
    </location>
</feature>
<evidence type="ECO:0000259" key="5">
    <source>
        <dbReference type="PROSITE" id="PS51504"/>
    </source>
</evidence>
<name>A0A1J6KD05_NICAT</name>
<feature type="region of interest" description="Disordered" evidence="4">
    <location>
        <begin position="185"/>
        <end position="229"/>
    </location>
</feature>
<feature type="domain" description="H15" evidence="5">
    <location>
        <begin position="82"/>
        <end position="152"/>
    </location>
</feature>
<dbReference type="AlphaFoldDB" id="A0A1J6KD05"/>
<sequence>MDHLSPPSAAETPPQKTQEVPSSARASHNDDQKKYMHAMENFKALVLKFAVASVPTNSLSSTQRSLIEQKLHQFFPHFHPPDHPAYSWMIQRAIEQLNEEGGSYEKAISEYILREWGDLPRAHVTILRHHMRNLCEKGEIVATPCGRYRLHDAVADIITPYSSPSGCTSSDSFSSFCLSSSCSFACVSSSDTSPRPKKKGRKRKQKKESMKKRFRPRRRERRQVLRKGSNRPCWKDSLKEVQIEVRDLAAEERLSIREEPEAMEVENPLDGTDSKDNQHCPAAKTELLVHIQPHRQEDEGIIELIEQELVNENPPAEEKKQLNREMVQDRSRRNLDRPRKKWSKKEVVYVPRHAHRCGRKRRRASQTELSEAEMPKSMEQKIEEFSIQDGNREVRIVTGNNLQQQNDQVEE</sequence>
<feature type="compositionally biased region" description="Basic residues" evidence="4">
    <location>
        <begin position="195"/>
        <end position="229"/>
    </location>
</feature>
<dbReference type="KEGG" id="nau:109213213"/>
<evidence type="ECO:0000313" key="7">
    <source>
        <dbReference type="Proteomes" id="UP000187609"/>
    </source>
</evidence>
<evidence type="ECO:0000256" key="4">
    <source>
        <dbReference type="SAM" id="MobiDB-lite"/>
    </source>
</evidence>
<dbReference type="GO" id="GO:0005730">
    <property type="term" value="C:nucleolus"/>
    <property type="evidence" value="ECO:0007669"/>
    <property type="project" value="TreeGrafter"/>
</dbReference>
<dbReference type="InterPro" id="IPR005818">
    <property type="entry name" value="Histone_H1/H5_H15"/>
</dbReference>
<dbReference type="PROSITE" id="PS51504">
    <property type="entry name" value="H15"/>
    <property type="match status" value="1"/>
</dbReference>
<dbReference type="Gene3D" id="1.10.10.10">
    <property type="entry name" value="Winged helix-like DNA-binding domain superfamily/Winged helix DNA-binding domain"/>
    <property type="match status" value="1"/>
</dbReference>
<feature type="compositionally biased region" description="Polar residues" evidence="4">
    <location>
        <begin position="14"/>
        <end position="26"/>
    </location>
</feature>
<dbReference type="GO" id="GO:0045910">
    <property type="term" value="P:negative regulation of DNA recombination"/>
    <property type="evidence" value="ECO:0007669"/>
    <property type="project" value="TreeGrafter"/>
</dbReference>
<dbReference type="Gramene" id="OIT27981">
    <property type="protein sequence ID" value="OIT27981"/>
    <property type="gene ID" value="A4A49_23506"/>
</dbReference>
<dbReference type="GO" id="GO:0003690">
    <property type="term" value="F:double-stranded DNA binding"/>
    <property type="evidence" value="ECO:0007669"/>
    <property type="project" value="TreeGrafter"/>
</dbReference>
<keyword evidence="7" id="KW-1185">Reference proteome</keyword>
<feature type="region of interest" description="Disordered" evidence="4">
    <location>
        <begin position="312"/>
        <end position="380"/>
    </location>
</feature>
<dbReference type="OrthoDB" id="1110759at2759"/>
<dbReference type="EMBL" id="MJEQ01002209">
    <property type="protein sequence ID" value="OIT27981.1"/>
    <property type="molecule type" value="Genomic_DNA"/>
</dbReference>
<dbReference type="Proteomes" id="UP000187609">
    <property type="component" value="Unassembled WGS sequence"/>
</dbReference>